<accession>A0A6G4EES4</accession>
<comment type="caution">
    <text evidence="1">The sequence shown here is derived from an EMBL/GenBank/DDBJ whole genome shotgun (WGS) entry which is preliminary data.</text>
</comment>
<sequence length="37" mass="4511">MILFNLNLIILKKINNFVRYKRICRNFILDMAKDVII</sequence>
<organism evidence="1">
    <name type="scientific">Clostridium botulinum</name>
    <dbReference type="NCBI Taxonomy" id="1491"/>
    <lineage>
        <taxon>Bacteria</taxon>
        <taxon>Bacillati</taxon>
        <taxon>Bacillota</taxon>
        <taxon>Clostridia</taxon>
        <taxon>Eubacteriales</taxon>
        <taxon>Clostridiaceae</taxon>
        <taxon>Clostridium</taxon>
    </lineage>
</organism>
<reference evidence="1" key="1">
    <citation type="submission" date="2019-04" db="EMBL/GenBank/DDBJ databases">
        <title>Genome sequencing of Clostridium botulinum Groups I-IV and Clostridium butyricum.</title>
        <authorList>
            <person name="Brunt J."/>
            <person name="Van Vliet A.H.M."/>
            <person name="Stringer S.C."/>
            <person name="Carter A.T."/>
            <person name="Peck M.W."/>
        </authorList>
    </citation>
    <scope>NUCLEOTIDE SEQUENCE</scope>
    <source>
        <strain evidence="1">IFR 15/031</strain>
    </source>
</reference>
<gene>
    <name evidence="1" type="ORF">FC962_07325</name>
</gene>
<name>A0A6G4EES4_CLOBO</name>
<dbReference type="AlphaFoldDB" id="A0A6G4EES4"/>
<protein>
    <submittedName>
        <fullName evidence="1">Uncharacterized protein</fullName>
    </submittedName>
</protein>
<proteinExistence type="predicted"/>
<evidence type="ECO:0000313" key="1">
    <source>
        <dbReference type="EMBL" id="NFH61709.1"/>
    </source>
</evidence>
<dbReference type="EMBL" id="SWRL01000005">
    <property type="protein sequence ID" value="NFH61709.1"/>
    <property type="molecule type" value="Genomic_DNA"/>
</dbReference>